<dbReference type="EMBL" id="JANBUJ010000114">
    <property type="protein sequence ID" value="KAJ2774293.1"/>
    <property type="molecule type" value="Genomic_DNA"/>
</dbReference>
<gene>
    <name evidence="1" type="primary">ORC6</name>
    <name evidence="1" type="ORF">IWQ57_000892</name>
</gene>
<keyword evidence="2" id="KW-1185">Reference proteome</keyword>
<reference evidence="1" key="1">
    <citation type="submission" date="2022-07" db="EMBL/GenBank/DDBJ databases">
        <title>Phylogenomic reconstructions and comparative analyses of Kickxellomycotina fungi.</title>
        <authorList>
            <person name="Reynolds N.K."/>
            <person name="Stajich J.E."/>
            <person name="Barry K."/>
            <person name="Grigoriev I.V."/>
            <person name="Crous P."/>
            <person name="Smith M.E."/>
        </authorList>
    </citation>
    <scope>NUCLEOTIDE SEQUENCE</scope>
    <source>
        <strain evidence="1">CBS 109366</strain>
    </source>
</reference>
<protein>
    <submittedName>
        <fullName evidence="1">Origin of replication complex subunit 6</fullName>
    </submittedName>
</protein>
<comment type="caution">
    <text evidence="1">The sequence shown here is derived from an EMBL/GenBank/DDBJ whole genome shotgun (WGS) entry which is preliminary data.</text>
</comment>
<proteinExistence type="predicted"/>
<dbReference type="Proteomes" id="UP001140234">
    <property type="component" value="Unassembled WGS sequence"/>
</dbReference>
<sequence>MSGILGEYLGKLQLDDAPGVASKAAQFFDQLGQRLSGARHGALTQCRPTIAIHLACESLSTEFNEVAARSVSSMSLAAYQACLKEARVLLNIRKHVTLEELDVQFGPPAGIIDCARQLLGEFERTLGASMPAAVRRNMNWADSAYVAGAFFLVCKHFKKRVVAKADLLAVAAVKPAVFSTAVDKLTQFGKATLADIDQGRVAAPKTPGKRRRESQPEPPAAATPTPTPTPRGRRAAAAAAAPVITPPAELDSVSRKRVRRTANASPPGTESVRKAFSTRLQLQTPPAPGAAAAAAAAVQRAATPAETPVARKRGRPRMTAAERAAKAAVTQKAAAAAQQKKAAEKRLRIGMVSMIKDQDYRTTQLYADYQQWKATMLKA</sequence>
<accession>A0ACC1K6C8</accession>
<evidence type="ECO:0000313" key="2">
    <source>
        <dbReference type="Proteomes" id="UP001140234"/>
    </source>
</evidence>
<name>A0ACC1K6C8_9FUNG</name>
<evidence type="ECO:0000313" key="1">
    <source>
        <dbReference type="EMBL" id="KAJ2774293.1"/>
    </source>
</evidence>
<organism evidence="1 2">
    <name type="scientific">Coemansia nantahalensis</name>
    <dbReference type="NCBI Taxonomy" id="2789366"/>
    <lineage>
        <taxon>Eukaryota</taxon>
        <taxon>Fungi</taxon>
        <taxon>Fungi incertae sedis</taxon>
        <taxon>Zoopagomycota</taxon>
        <taxon>Kickxellomycotina</taxon>
        <taxon>Kickxellomycetes</taxon>
        <taxon>Kickxellales</taxon>
        <taxon>Kickxellaceae</taxon>
        <taxon>Coemansia</taxon>
    </lineage>
</organism>